<dbReference type="InterPro" id="IPR003737">
    <property type="entry name" value="GlcNAc_PI_deacetylase-related"/>
</dbReference>
<protein>
    <recommendedName>
        <fullName evidence="4">PIG-L family deacetylase</fullName>
    </recommendedName>
</protein>
<dbReference type="AlphaFoldDB" id="A0A3G7U1V3"/>
<accession>A0A3G7U1V3</accession>
<organism evidence="2 3">
    <name type="scientific">Pseudomonas synxantha</name>
    <dbReference type="NCBI Taxonomy" id="47883"/>
    <lineage>
        <taxon>Bacteria</taxon>
        <taxon>Pseudomonadati</taxon>
        <taxon>Pseudomonadota</taxon>
        <taxon>Gammaproteobacteria</taxon>
        <taxon>Pseudomonadales</taxon>
        <taxon>Pseudomonadaceae</taxon>
        <taxon>Pseudomonas</taxon>
    </lineage>
</organism>
<evidence type="ECO:0000313" key="2">
    <source>
        <dbReference type="EMBL" id="AZE52658.1"/>
    </source>
</evidence>
<proteinExistence type="predicted"/>
<keyword evidence="1" id="KW-0472">Membrane</keyword>
<gene>
    <name evidence="2" type="ORF">C4K03_0472</name>
</gene>
<feature type="transmembrane region" description="Helical" evidence="1">
    <location>
        <begin position="26"/>
        <end position="56"/>
    </location>
</feature>
<dbReference type="Gene3D" id="3.40.50.10320">
    <property type="entry name" value="LmbE-like"/>
    <property type="match status" value="1"/>
</dbReference>
<evidence type="ECO:0000256" key="1">
    <source>
        <dbReference type="SAM" id="Phobius"/>
    </source>
</evidence>
<dbReference type="EMBL" id="CP027754">
    <property type="protein sequence ID" value="AZE52658.1"/>
    <property type="molecule type" value="Genomic_DNA"/>
</dbReference>
<dbReference type="Pfam" id="PF02585">
    <property type="entry name" value="PIG-L"/>
    <property type="match status" value="1"/>
</dbReference>
<dbReference type="Proteomes" id="UP000268696">
    <property type="component" value="Chromosome"/>
</dbReference>
<reference evidence="2 3" key="1">
    <citation type="submission" date="2018-03" db="EMBL/GenBank/DDBJ databases">
        <title>Diversity of phytobeneficial traits revealed by whole-genome analysis of worldwide-isolated phenazine-producing Pseudomonas spp.</title>
        <authorList>
            <person name="Biessy A."/>
            <person name="Novinscak A."/>
            <person name="Blom J."/>
            <person name="Leger G."/>
            <person name="Thomashow L.S."/>
            <person name="Cazorla F.M."/>
            <person name="Josic D."/>
            <person name="Filion M."/>
        </authorList>
    </citation>
    <scope>NUCLEOTIDE SEQUENCE [LARGE SCALE GENOMIC DNA]</scope>
    <source>
        <strain evidence="2 3">30B</strain>
    </source>
</reference>
<evidence type="ECO:0008006" key="4">
    <source>
        <dbReference type="Google" id="ProtNLM"/>
    </source>
</evidence>
<keyword evidence="1" id="KW-0812">Transmembrane</keyword>
<name>A0A3G7U1V3_9PSED</name>
<dbReference type="InterPro" id="IPR024078">
    <property type="entry name" value="LmbE-like_dom_sf"/>
</dbReference>
<keyword evidence="1" id="KW-1133">Transmembrane helix</keyword>
<evidence type="ECO:0000313" key="3">
    <source>
        <dbReference type="Proteomes" id="UP000268696"/>
    </source>
</evidence>
<dbReference type="SUPFAM" id="SSF102588">
    <property type="entry name" value="LmbE-like"/>
    <property type="match status" value="1"/>
</dbReference>
<sequence length="477" mass="53453">MQPGAGVQRMSRKQQLLKRHRRNKRIALLIGLLVLVAAGVLVAWWLPLLLAVLLWAAHEAWFADHLFYSPQDSYGYAFPAGSEQAGLRLEAGRLLLDTPLAADETLIVGVELKSAWLGRFLDPAVDVLGLEMPDRQVFERGVAGRRYLNLTGAAQVLAAGNVRLRGRFCRIKGQPTLWRFRQPDYRQQRVMVIAPHADDAELAAFSLYSQARESWIVTLTAGEIEAEHYQHMGLPKAEAARLKGRLRAWDSTAVPRWAGVPETQCVQLGYFCMQLQAMQAAPDQPMASREADLSDTRLFRQFNGFALPGDVDGAPTWHNLIADLRALLLKARPQVVVLPTPLLDPHADHICAHAAILEALQGLEWQPDTLLGYANHLHDNDRWPMGNSGAGVALPPRFESAVEMAPCSFALSLSQQQDKAMALGMMHDLQPPAPFKRRVRRWLQQLLAGRKPSPYGENEFFRKAVRRHELLWVLKQD</sequence>